<dbReference type="SUPFAM" id="SSF48619">
    <property type="entry name" value="Phospholipase A2, PLA2"/>
    <property type="match status" value="1"/>
</dbReference>
<dbReference type="GO" id="GO:0050482">
    <property type="term" value="P:arachidonate secretion"/>
    <property type="evidence" value="ECO:0007669"/>
    <property type="project" value="InterPro"/>
</dbReference>
<dbReference type="GeneID" id="303244541"/>
<keyword evidence="1" id="KW-0732">Signal</keyword>
<protein>
    <submittedName>
        <fullName evidence="2">Phospholipase A2</fullName>
        <ecNumber evidence="2">3.1.1.4</ecNumber>
    </submittedName>
</protein>
<dbReference type="Gene3D" id="1.20.90.10">
    <property type="entry name" value="Phospholipase A2 domain"/>
    <property type="match status" value="1"/>
</dbReference>
<name>A0AB39NMF5_9ACTN</name>
<feature type="chain" id="PRO_5044239076" evidence="1">
    <location>
        <begin position="28"/>
        <end position="185"/>
    </location>
</feature>
<gene>
    <name evidence="2" type="ORF">AB5J48_13180</name>
</gene>
<dbReference type="GO" id="GO:0006644">
    <property type="term" value="P:phospholipid metabolic process"/>
    <property type="evidence" value="ECO:0007669"/>
    <property type="project" value="InterPro"/>
</dbReference>
<dbReference type="InterPro" id="IPR015141">
    <property type="entry name" value="PLipase_A2_prok/fun"/>
</dbReference>
<organism evidence="2">
    <name type="scientific">Streptomyces sp. R17</name>
    <dbReference type="NCBI Taxonomy" id="3238626"/>
    <lineage>
        <taxon>Bacteria</taxon>
        <taxon>Bacillati</taxon>
        <taxon>Actinomycetota</taxon>
        <taxon>Actinomycetes</taxon>
        <taxon>Kitasatosporales</taxon>
        <taxon>Streptomycetaceae</taxon>
        <taxon>Streptomyces</taxon>
    </lineage>
</organism>
<proteinExistence type="predicted"/>
<evidence type="ECO:0000256" key="1">
    <source>
        <dbReference type="SAM" id="SignalP"/>
    </source>
</evidence>
<dbReference type="AlphaFoldDB" id="A0AB39NMF5"/>
<feature type="signal peptide" evidence="1">
    <location>
        <begin position="1"/>
        <end position="27"/>
    </location>
</feature>
<dbReference type="RefSeq" id="WP_158716535.1">
    <property type="nucleotide sequence ID" value="NZ_CP163433.1"/>
</dbReference>
<dbReference type="EC" id="3.1.1.4" evidence="2"/>
<dbReference type="Pfam" id="PF09056">
    <property type="entry name" value="Phospholip_A2_3"/>
    <property type="match status" value="1"/>
</dbReference>
<accession>A0AB39NMF5</accession>
<dbReference type="InterPro" id="IPR036444">
    <property type="entry name" value="PLipase_A2_dom_sf"/>
</dbReference>
<evidence type="ECO:0000313" key="2">
    <source>
        <dbReference type="EMBL" id="XDQ19042.1"/>
    </source>
</evidence>
<dbReference type="GO" id="GO:0004623">
    <property type="term" value="F:phospholipase A2 activity"/>
    <property type="evidence" value="ECO:0007669"/>
    <property type="project" value="UniProtKB-EC"/>
</dbReference>
<keyword evidence="2" id="KW-0378">Hydrolase</keyword>
<sequence length="185" mass="20539">MTKLRSTLSAVALSGALLVTSAAPAIADSAPTGATSEAAAAAKVTKKQKLAKLKTLTLNSNNSTLKWFEALGQHRQKKQAIRKYKFNWKTDYCSMAPDKVAGGYSFADACYRHDFGYRNYKSVVGKYYFKKNHKGRIDKAFLRDMNTACTYKPWADPYTPAQRKKLKAACKKTAKKYYQAVVALG</sequence>
<reference evidence="2" key="1">
    <citation type="submission" date="2024-07" db="EMBL/GenBank/DDBJ databases">
        <authorList>
            <person name="Yu S.T."/>
        </authorList>
    </citation>
    <scope>NUCLEOTIDE SEQUENCE</scope>
    <source>
        <strain evidence="2">R17</strain>
    </source>
</reference>
<dbReference type="EMBL" id="CP163433">
    <property type="protein sequence ID" value="XDQ19042.1"/>
    <property type="molecule type" value="Genomic_DNA"/>
</dbReference>